<dbReference type="Pfam" id="PF13620">
    <property type="entry name" value="CarboxypepD_reg"/>
    <property type="match status" value="1"/>
</dbReference>
<dbReference type="AlphaFoldDB" id="A0A845ACD5"/>
<dbReference type="Gene3D" id="2.60.40.1120">
    <property type="entry name" value="Carboxypeptidase-like, regulatory domain"/>
    <property type="match status" value="1"/>
</dbReference>
<dbReference type="GO" id="GO:0030246">
    <property type="term" value="F:carbohydrate binding"/>
    <property type="evidence" value="ECO:0007669"/>
    <property type="project" value="InterPro"/>
</dbReference>
<sequence length="1018" mass="110858">MKKFSKALRGSAAPLALALGGISAAAMFAAPAAAQDYTNVTASGRIVSTDGEPIADASITIVSNAQGFSRTATTNSSGTYRIGQVPAGNYTVTVSADGYETFTDPRVTLSQNGAANQFALVPVGGSHGEIIVTAGRTEVVDFNRTTTGLVVKVADLADRVPVARDLTSIIELSPGTTQGDTAFGNLPNIGGSSVSENQYFVNGLNITDFRKGLGAGTVPFDFYETVEVKNGGYQAEFGPATGGVINATTKSGSNEYHASLKFNWEPDGLRSDSPYSRDPYSGNLYVDNSMDGVDKKDAIIQASGPIIKDRLFVYGLYQFRDYTTNRGLATSNIYENRYTDSPFWAVKVDAVPIDGHRLEFTYFDSSGTETYSNYTYDPETDIVDKYEAGELYNYGGKNYVGRYTGNFTDWLTVSAAYGKSKLSDTYTPSDPNRPYVADYRSGELQIIGNPSNTIEFAKDEREFYRGDVDVFFEALGSHHIRGGYYRENLNSINETRYTGGVAYSYYTAGAGDLYAAPGVDYAAGRTFINGGTFSTVNDAFYIQDNWSLMGDRLQLQLGIRNDRFRNKNADGVAFYESGDQWGPRAGFTFDVFDDGRAKLYGSFGRYFLPIPANTNIRLAGAEFDQTRYNVLEGVNEDGSPVLGAPLIGFEGSAACLDTGTENCEVISNGTANPTEALVSKSLKPQSMDEYIIGGEMRFGEKWVFGLYGTYRSLNRSLEDSAIDAAVNNYCADNGYDRDACEGIWSGFHQYVLINPGDSATITLSDPLPGETDLRTIDFTAEQLGYPAAKRTYKAITATFEREFDGVWSLQGSYTWSKLKGNTEGGVKSDNGQDDSGITTDFDQPGLTNGAYGYLPPHREHNFKIFGSYQPTNWLVLGGSATVQSPRKFGCIGRIPSTIDPYAGAYGAAAWYCNVDGNGDIISDPSVTVPANSTTLTPRGSQFDSDWLTEVSLSAVFKLPVEDFDSSFRVDVFNIFNSKAKLDFEERGTLSNFQPRSSYGVATGYQTPRYVRFQFQMGF</sequence>
<keyword evidence="9" id="KW-1185">Reference proteome</keyword>
<feature type="domain" description="TonB-dependent transporter Oar-like beta-barrel" evidence="7">
    <location>
        <begin position="576"/>
        <end position="869"/>
    </location>
</feature>
<dbReference type="InterPro" id="IPR036942">
    <property type="entry name" value="Beta-barrel_TonB_sf"/>
</dbReference>
<evidence type="ECO:0000256" key="5">
    <source>
        <dbReference type="SAM" id="SignalP"/>
    </source>
</evidence>
<dbReference type="InterPro" id="IPR057601">
    <property type="entry name" value="Oar-like_b-barrel"/>
</dbReference>
<accession>A0A845ACD5</accession>
<dbReference type="InterPro" id="IPR037066">
    <property type="entry name" value="Plug_dom_sf"/>
</dbReference>
<evidence type="ECO:0000256" key="2">
    <source>
        <dbReference type="ARBA" id="ARBA00023136"/>
    </source>
</evidence>
<evidence type="ECO:0000259" key="7">
    <source>
        <dbReference type="Pfam" id="PF25183"/>
    </source>
</evidence>
<dbReference type="InterPro" id="IPR013784">
    <property type="entry name" value="Carb-bd-like_fold"/>
</dbReference>
<dbReference type="RefSeq" id="WP_160739591.1">
    <property type="nucleotide sequence ID" value="NZ_WTYQ01000003.1"/>
</dbReference>
<evidence type="ECO:0000256" key="4">
    <source>
        <dbReference type="SAM" id="MobiDB-lite"/>
    </source>
</evidence>
<dbReference type="SUPFAM" id="SSF56935">
    <property type="entry name" value="Porins"/>
    <property type="match status" value="1"/>
</dbReference>
<organism evidence="8 9">
    <name type="scientific">Altericroceibacterium indicum</name>
    <dbReference type="NCBI Taxonomy" id="374177"/>
    <lineage>
        <taxon>Bacteria</taxon>
        <taxon>Pseudomonadati</taxon>
        <taxon>Pseudomonadota</taxon>
        <taxon>Alphaproteobacteria</taxon>
        <taxon>Sphingomonadales</taxon>
        <taxon>Erythrobacteraceae</taxon>
        <taxon>Altericroceibacterium</taxon>
    </lineage>
</organism>
<dbReference type="Gene3D" id="2.170.130.10">
    <property type="entry name" value="TonB-dependent receptor, plug domain"/>
    <property type="match status" value="1"/>
</dbReference>
<dbReference type="Proteomes" id="UP000460561">
    <property type="component" value="Unassembled WGS sequence"/>
</dbReference>
<name>A0A845ACD5_9SPHN</name>
<feature type="region of interest" description="Disordered" evidence="4">
    <location>
        <begin position="822"/>
        <end position="842"/>
    </location>
</feature>
<evidence type="ECO:0000313" key="8">
    <source>
        <dbReference type="EMBL" id="MXP26415.1"/>
    </source>
</evidence>
<dbReference type="InterPro" id="IPR012910">
    <property type="entry name" value="Plug_dom"/>
</dbReference>
<keyword evidence="2" id="KW-0472">Membrane</keyword>
<dbReference type="GO" id="GO:0009279">
    <property type="term" value="C:cell outer membrane"/>
    <property type="evidence" value="ECO:0007669"/>
    <property type="project" value="UniProtKB-SubCell"/>
</dbReference>
<protein>
    <submittedName>
        <fullName evidence="8">TonB-dependent receptor plug domain-containing protein</fullName>
    </submittedName>
</protein>
<keyword evidence="8" id="KW-0675">Receptor</keyword>
<evidence type="ECO:0000256" key="1">
    <source>
        <dbReference type="ARBA" id="ARBA00004442"/>
    </source>
</evidence>
<evidence type="ECO:0000259" key="6">
    <source>
        <dbReference type="Pfam" id="PF07715"/>
    </source>
</evidence>
<dbReference type="OrthoDB" id="9768147at2"/>
<keyword evidence="3" id="KW-0998">Cell outer membrane</keyword>
<dbReference type="SUPFAM" id="SSF49452">
    <property type="entry name" value="Starch-binding domain-like"/>
    <property type="match status" value="1"/>
</dbReference>
<dbReference type="Pfam" id="PF07715">
    <property type="entry name" value="Plug"/>
    <property type="match status" value="1"/>
</dbReference>
<proteinExistence type="predicted"/>
<gene>
    <name evidence="8" type="ORF">GRI39_10235</name>
</gene>
<evidence type="ECO:0000256" key="3">
    <source>
        <dbReference type="ARBA" id="ARBA00023237"/>
    </source>
</evidence>
<reference evidence="8 9" key="1">
    <citation type="submission" date="2019-12" db="EMBL/GenBank/DDBJ databases">
        <title>Genomic-based taxomic classification of the family Erythrobacteraceae.</title>
        <authorList>
            <person name="Xu L."/>
        </authorList>
    </citation>
    <scope>NUCLEOTIDE SEQUENCE [LARGE SCALE GENOMIC DNA]</scope>
    <source>
        <strain evidence="8 9">DSM 18604</strain>
    </source>
</reference>
<dbReference type="Pfam" id="PF25183">
    <property type="entry name" value="OMP_b-brl_4"/>
    <property type="match status" value="1"/>
</dbReference>
<dbReference type="Gene3D" id="2.40.170.20">
    <property type="entry name" value="TonB-dependent receptor, beta-barrel domain"/>
    <property type="match status" value="1"/>
</dbReference>
<feature type="signal peptide" evidence="5">
    <location>
        <begin position="1"/>
        <end position="34"/>
    </location>
</feature>
<feature type="chain" id="PRO_5032471758" evidence="5">
    <location>
        <begin position="35"/>
        <end position="1018"/>
    </location>
</feature>
<feature type="domain" description="TonB-dependent receptor plug" evidence="6">
    <location>
        <begin position="150"/>
        <end position="244"/>
    </location>
</feature>
<evidence type="ECO:0000313" key="9">
    <source>
        <dbReference type="Proteomes" id="UP000460561"/>
    </source>
</evidence>
<comment type="caution">
    <text evidence="8">The sequence shown here is derived from an EMBL/GenBank/DDBJ whole genome shotgun (WGS) entry which is preliminary data.</text>
</comment>
<keyword evidence="5" id="KW-0732">Signal</keyword>
<dbReference type="EMBL" id="WTYQ01000003">
    <property type="protein sequence ID" value="MXP26415.1"/>
    <property type="molecule type" value="Genomic_DNA"/>
</dbReference>
<comment type="subcellular location">
    <subcellularLocation>
        <location evidence="1">Cell outer membrane</location>
    </subcellularLocation>
</comment>